<evidence type="ECO:0000259" key="16">
    <source>
        <dbReference type="Pfam" id="PF00485"/>
    </source>
</evidence>
<dbReference type="PIRSF" id="PIRSF000545">
    <property type="entry name" value="Pantothenate_kin"/>
    <property type="match status" value="1"/>
</dbReference>
<evidence type="ECO:0000256" key="4">
    <source>
        <dbReference type="ARBA" id="ARBA00006087"/>
    </source>
</evidence>
<comment type="subcellular location">
    <subcellularLocation>
        <location evidence="2 14 15">Cytoplasm</location>
    </subcellularLocation>
</comment>
<evidence type="ECO:0000256" key="3">
    <source>
        <dbReference type="ARBA" id="ARBA00005225"/>
    </source>
</evidence>
<comment type="pathway">
    <text evidence="3 14 15">Cofactor biosynthesis; coenzyme A biosynthesis; CoA from (R)-pantothenate: step 1/5.</text>
</comment>
<evidence type="ECO:0000256" key="7">
    <source>
        <dbReference type="ARBA" id="ARBA00022490"/>
    </source>
</evidence>
<evidence type="ECO:0000256" key="5">
    <source>
        <dbReference type="ARBA" id="ARBA00012102"/>
    </source>
</evidence>
<evidence type="ECO:0000256" key="6">
    <source>
        <dbReference type="ARBA" id="ARBA00015080"/>
    </source>
</evidence>
<dbReference type="Gene3D" id="3.40.50.300">
    <property type="entry name" value="P-loop containing nucleotide triphosphate hydrolases"/>
    <property type="match status" value="1"/>
</dbReference>
<gene>
    <name evidence="14 17" type="primary">coaA</name>
    <name evidence="17" type="ORF">FM038_024125</name>
</gene>
<dbReference type="EC" id="2.7.1.33" evidence="5 14"/>
<name>A0ABX6VCE2_9GAMM</name>
<evidence type="ECO:0000256" key="11">
    <source>
        <dbReference type="ARBA" id="ARBA00022840"/>
    </source>
</evidence>
<organism evidence="17 18">
    <name type="scientific">Shewanella eurypsychrophilus</name>
    <dbReference type="NCBI Taxonomy" id="2593656"/>
    <lineage>
        <taxon>Bacteria</taxon>
        <taxon>Pseudomonadati</taxon>
        <taxon>Pseudomonadota</taxon>
        <taxon>Gammaproteobacteria</taxon>
        <taxon>Alteromonadales</taxon>
        <taxon>Shewanellaceae</taxon>
        <taxon>Shewanella</taxon>
    </lineage>
</organism>
<dbReference type="NCBIfam" id="TIGR00554">
    <property type="entry name" value="panK_bact"/>
    <property type="match status" value="1"/>
</dbReference>
<accession>A0ABX6VCE2</accession>
<dbReference type="PANTHER" id="PTHR10285">
    <property type="entry name" value="URIDINE KINASE"/>
    <property type="match status" value="1"/>
</dbReference>
<keyword evidence="10 14" id="KW-0418">Kinase</keyword>
<proteinExistence type="inferred from homology"/>
<evidence type="ECO:0000256" key="10">
    <source>
        <dbReference type="ARBA" id="ARBA00022777"/>
    </source>
</evidence>
<dbReference type="InterPro" id="IPR027417">
    <property type="entry name" value="P-loop_NTPase"/>
</dbReference>
<evidence type="ECO:0000256" key="1">
    <source>
        <dbReference type="ARBA" id="ARBA00001206"/>
    </source>
</evidence>
<evidence type="ECO:0000256" key="13">
    <source>
        <dbReference type="ARBA" id="ARBA00032866"/>
    </source>
</evidence>
<sequence length="316" mass="35896">MASDNQIHNALYLAFQRSQWAELRESVPLTLNESELTTLRGINEKLSLDEVTDIYLPLSRLLNLIIGAKQKRGLVLNEFLSHKPPKRPYIISIAGSVAVGKSTTARILQSLLSQWSEHPKVDLVTTDGFLYPLAELKRRGLLQRKGFPESYDMKMLVEFISKIKAGDTNVQAPIYSHISYNRVSDKTQSIQQPDILIIEGLNVLQNGQDAAVGIQQPFVSDFVDFSIYVDAQESLLKKWYIDRFLQFRGGAFSDEKSYFHHYSKLNDQEATSIAANIWDSINGPNLKLNIEPTRDRAHLILQKGEDHLMSQVLLRK</sequence>
<evidence type="ECO:0000256" key="2">
    <source>
        <dbReference type="ARBA" id="ARBA00004496"/>
    </source>
</evidence>
<evidence type="ECO:0000256" key="12">
    <source>
        <dbReference type="ARBA" id="ARBA00022993"/>
    </source>
</evidence>
<evidence type="ECO:0000256" key="9">
    <source>
        <dbReference type="ARBA" id="ARBA00022741"/>
    </source>
</evidence>
<evidence type="ECO:0000313" key="17">
    <source>
        <dbReference type="EMBL" id="QPG60098.1"/>
    </source>
</evidence>
<dbReference type="EMBL" id="CP045503">
    <property type="protein sequence ID" value="QPG60098.1"/>
    <property type="molecule type" value="Genomic_DNA"/>
</dbReference>
<evidence type="ECO:0000256" key="14">
    <source>
        <dbReference type="HAMAP-Rule" id="MF_00215"/>
    </source>
</evidence>
<dbReference type="RefSeq" id="WP_195873165.1">
    <property type="nucleotide sequence ID" value="NZ_CP045503.2"/>
</dbReference>
<dbReference type="CDD" id="cd02025">
    <property type="entry name" value="PanK"/>
    <property type="match status" value="1"/>
</dbReference>
<evidence type="ECO:0000256" key="15">
    <source>
        <dbReference type="RuleBase" id="RU003530"/>
    </source>
</evidence>
<keyword evidence="9 14" id="KW-0547">Nucleotide-binding</keyword>
<keyword evidence="11 14" id="KW-0067">ATP-binding</keyword>
<evidence type="ECO:0000313" key="18">
    <source>
        <dbReference type="Proteomes" id="UP000316416"/>
    </source>
</evidence>
<keyword evidence="18" id="KW-1185">Reference proteome</keyword>
<reference evidence="17" key="1">
    <citation type="submission" date="2021-07" db="EMBL/GenBank/DDBJ databases">
        <title>Shewanella sp. YLB-07 whole genome sequence.</title>
        <authorList>
            <person name="Yu L."/>
        </authorList>
    </citation>
    <scope>NUCLEOTIDE SEQUENCE</scope>
    <source>
        <strain evidence="17">YLB-08</strain>
    </source>
</reference>
<feature type="domain" description="Phosphoribulokinase/uridine kinase" evidence="16">
    <location>
        <begin position="90"/>
        <end position="250"/>
    </location>
</feature>
<dbReference type="HAMAP" id="MF_00215">
    <property type="entry name" value="Pantothen_kinase_1"/>
    <property type="match status" value="1"/>
</dbReference>
<evidence type="ECO:0000256" key="8">
    <source>
        <dbReference type="ARBA" id="ARBA00022679"/>
    </source>
</evidence>
<keyword evidence="8 14" id="KW-0808">Transferase</keyword>
<dbReference type="GO" id="GO:0004594">
    <property type="term" value="F:pantothenate kinase activity"/>
    <property type="evidence" value="ECO:0007669"/>
    <property type="project" value="UniProtKB-EC"/>
</dbReference>
<dbReference type="Proteomes" id="UP000316416">
    <property type="component" value="Chromosome"/>
</dbReference>
<dbReference type="SUPFAM" id="SSF52540">
    <property type="entry name" value="P-loop containing nucleoside triphosphate hydrolases"/>
    <property type="match status" value="1"/>
</dbReference>
<comment type="catalytic activity">
    <reaction evidence="1 14 15">
        <text>(R)-pantothenate + ATP = (R)-4'-phosphopantothenate + ADP + H(+)</text>
        <dbReference type="Rhea" id="RHEA:16373"/>
        <dbReference type="ChEBI" id="CHEBI:10986"/>
        <dbReference type="ChEBI" id="CHEBI:15378"/>
        <dbReference type="ChEBI" id="CHEBI:29032"/>
        <dbReference type="ChEBI" id="CHEBI:30616"/>
        <dbReference type="ChEBI" id="CHEBI:456216"/>
        <dbReference type="EC" id="2.7.1.33"/>
    </reaction>
</comment>
<keyword evidence="7 14" id="KW-0963">Cytoplasm</keyword>
<dbReference type="Pfam" id="PF00485">
    <property type="entry name" value="PRK"/>
    <property type="match status" value="1"/>
</dbReference>
<dbReference type="InterPro" id="IPR006083">
    <property type="entry name" value="PRK/URK"/>
</dbReference>
<feature type="binding site" evidence="14">
    <location>
        <begin position="95"/>
        <end position="102"/>
    </location>
    <ligand>
        <name>ATP</name>
        <dbReference type="ChEBI" id="CHEBI:30616"/>
    </ligand>
</feature>
<comment type="similarity">
    <text evidence="4 14 15">Belongs to the prokaryotic pantothenate kinase family.</text>
</comment>
<dbReference type="InterPro" id="IPR004566">
    <property type="entry name" value="PanK"/>
</dbReference>
<protein>
    <recommendedName>
        <fullName evidence="6 14">Pantothenate kinase</fullName>
        <ecNumber evidence="5 14">2.7.1.33</ecNumber>
    </recommendedName>
    <alternativeName>
        <fullName evidence="13 14">Pantothenic acid kinase</fullName>
    </alternativeName>
</protein>
<keyword evidence="12 14" id="KW-0173">Coenzyme A biosynthesis</keyword>